<protein>
    <submittedName>
        <fullName evidence="1">Uncharacterized protein</fullName>
    </submittedName>
</protein>
<gene>
    <name evidence="1" type="ORF">CPIN18021_0284</name>
</gene>
<name>A0A1S6U5W9_9BACT</name>
<keyword evidence="2" id="KW-1185">Reference proteome</keyword>
<evidence type="ECO:0000313" key="1">
    <source>
        <dbReference type="EMBL" id="AQW87131.1"/>
    </source>
</evidence>
<accession>A0A1S6U5W9</accession>
<organism evidence="1 2">
    <name type="scientific">Campylobacter pinnipediorum subsp. caledonicus</name>
    <dbReference type="NCBI Taxonomy" id="1874362"/>
    <lineage>
        <taxon>Bacteria</taxon>
        <taxon>Pseudomonadati</taxon>
        <taxon>Campylobacterota</taxon>
        <taxon>Epsilonproteobacteria</taxon>
        <taxon>Campylobacterales</taxon>
        <taxon>Campylobacteraceae</taxon>
        <taxon>Campylobacter</taxon>
    </lineage>
</organism>
<dbReference type="Gene3D" id="1.20.5.190">
    <property type="match status" value="1"/>
</dbReference>
<proteinExistence type="predicted"/>
<reference evidence="2" key="1">
    <citation type="submission" date="2016-09" db="EMBL/GenBank/DDBJ databases">
        <title>Comparative genomics of the Campylobacter concisus group.</title>
        <authorList>
            <person name="Miller W.G."/>
            <person name="Yee E."/>
            <person name="Chapman M.H."/>
            <person name="Huynh S."/>
            <person name="Bono J.L."/>
            <person name="On S.L.W."/>
            <person name="StLeger J."/>
            <person name="Foster G."/>
            <person name="Parker C.T."/>
        </authorList>
    </citation>
    <scope>NUCLEOTIDE SEQUENCE [LARGE SCALE GENOMIC DNA]</scope>
    <source>
        <strain evidence="2">RM18021</strain>
    </source>
</reference>
<dbReference type="GeneID" id="56565943"/>
<sequence>MAENNEIEVLKEQITALNNEINNLKQQAKQITALNNEVHRLNQRIEQLSVANDSVNVRLANIEDNGLRGVVRNLEQEQTIQKLKIRKLEKDK</sequence>
<evidence type="ECO:0000313" key="2">
    <source>
        <dbReference type="Proteomes" id="UP000190868"/>
    </source>
</evidence>
<dbReference type="RefSeq" id="WP_078422861.1">
    <property type="nucleotide sequence ID" value="NZ_CP017018.1"/>
</dbReference>
<dbReference type="Proteomes" id="UP000190868">
    <property type="component" value="Chromosome"/>
</dbReference>
<dbReference type="KEGG" id="cpin:CPIN18020_0305"/>
<dbReference type="EMBL" id="CP017258">
    <property type="protein sequence ID" value="AQW87131.1"/>
    <property type="molecule type" value="Genomic_DNA"/>
</dbReference>
<dbReference type="AlphaFoldDB" id="A0A1S6U5W9"/>